<evidence type="ECO:0000313" key="2">
    <source>
        <dbReference type="EMBL" id="MDF4023735.1"/>
    </source>
</evidence>
<keyword evidence="3" id="KW-1185">Reference proteome</keyword>
<evidence type="ECO:0000313" key="3">
    <source>
        <dbReference type="Proteomes" id="UP001528850"/>
    </source>
</evidence>
<comment type="caution">
    <text evidence="2">The sequence shown here is derived from an EMBL/GenBank/DDBJ whole genome shotgun (WGS) entry which is preliminary data.</text>
</comment>
<reference evidence="2 3" key="1">
    <citation type="journal article" date="2024" name="Curr. Microbiol.">
        <title>Luteibacter sahnii sp. nov., A Novel Yellow-Colored Xanthomonadin Pigment Producing Probiotic Bacterium from Healthy Rice Seed Microbiome.</title>
        <authorList>
            <person name="Jaiswal G."/>
            <person name="Rana R."/>
            <person name="Nayak P.K."/>
            <person name="Chouhan R."/>
            <person name="Gandhi S.G."/>
            <person name="Patel H.K."/>
            <person name="Patil P.B."/>
        </authorList>
    </citation>
    <scope>NUCLEOTIDE SEQUENCE [LARGE SCALE GENOMIC DNA]</scope>
    <source>
        <strain evidence="2 3">PPL201</strain>
    </source>
</reference>
<proteinExistence type="predicted"/>
<dbReference type="SUPFAM" id="SSF55729">
    <property type="entry name" value="Acyl-CoA N-acyltransferases (Nat)"/>
    <property type="match status" value="1"/>
</dbReference>
<dbReference type="InterPro" id="IPR016181">
    <property type="entry name" value="Acyl_CoA_acyltransferase"/>
</dbReference>
<feature type="domain" description="N-acetyltransferase" evidence="1">
    <location>
        <begin position="3"/>
        <end position="163"/>
    </location>
</feature>
<accession>A0ABT6B6K5</accession>
<organism evidence="2 3">
    <name type="scientific">Luteibacter sahnii</name>
    <dbReference type="NCBI Taxonomy" id="3021977"/>
    <lineage>
        <taxon>Bacteria</taxon>
        <taxon>Pseudomonadati</taxon>
        <taxon>Pseudomonadota</taxon>
        <taxon>Gammaproteobacteria</taxon>
        <taxon>Lysobacterales</taxon>
        <taxon>Rhodanobacteraceae</taxon>
        <taxon>Luteibacter</taxon>
    </lineage>
</organism>
<dbReference type="PIRSF" id="PIRSF028520">
    <property type="entry name" value="UCP028520"/>
    <property type="match status" value="1"/>
</dbReference>
<gene>
    <name evidence="2" type="ORF">P3W24_01930</name>
</gene>
<dbReference type="Gene3D" id="3.40.630.30">
    <property type="match status" value="1"/>
</dbReference>
<dbReference type="InterPro" id="IPR016890">
    <property type="entry name" value="UCP028520"/>
</dbReference>
<dbReference type="Proteomes" id="UP001528850">
    <property type="component" value="Unassembled WGS sequence"/>
</dbReference>
<dbReference type="PROSITE" id="PS51186">
    <property type="entry name" value="GNAT"/>
    <property type="match status" value="1"/>
</dbReference>
<name>A0ABT6B6K5_9GAMM</name>
<sequence length="194" mass="22195">MAPAIRDVREHDLDAVLALNNAGGTSILATDPSRLRHLYDIADYFRVAEQDRRLLGFLIAMRETAVYDSPNFRWFQSHYESFVYIDRIVIAPESRGHGLGRVFYCDVQSFAEVRVPLLTCEVFLEPRNDQTVLFHGTMGFQEVGQQQMGESGPKVSLLARELPSFPFVRERYLDHGGLPDVDWLRGRQHAEVRA</sequence>
<dbReference type="CDD" id="cd04301">
    <property type="entry name" value="NAT_SF"/>
    <property type="match status" value="1"/>
</dbReference>
<dbReference type="InterPro" id="IPR000182">
    <property type="entry name" value="GNAT_dom"/>
</dbReference>
<dbReference type="EMBL" id="JARJJS010000001">
    <property type="protein sequence ID" value="MDF4023735.1"/>
    <property type="molecule type" value="Genomic_DNA"/>
</dbReference>
<protein>
    <submittedName>
        <fullName evidence="2">GNAT family N-acetyltransferase</fullName>
    </submittedName>
</protein>
<evidence type="ECO:0000259" key="1">
    <source>
        <dbReference type="PROSITE" id="PS51186"/>
    </source>
</evidence>